<dbReference type="UniPathway" id="UPA00219"/>
<dbReference type="GO" id="GO:0016740">
    <property type="term" value="F:transferase activity"/>
    <property type="evidence" value="ECO:0007669"/>
    <property type="project" value="UniProtKB-KW"/>
</dbReference>
<dbReference type="SUPFAM" id="SSF141523">
    <property type="entry name" value="L,D-transpeptidase catalytic domain-like"/>
    <property type="match status" value="1"/>
</dbReference>
<feature type="active site" description="Nucleophile" evidence="6">
    <location>
        <position position="223"/>
    </location>
</feature>
<dbReference type="GO" id="GO:0005576">
    <property type="term" value="C:extracellular region"/>
    <property type="evidence" value="ECO:0007669"/>
    <property type="project" value="TreeGrafter"/>
</dbReference>
<gene>
    <name evidence="8" type="ORF">AVDCRST_MAG53-194</name>
</gene>
<dbReference type="AlphaFoldDB" id="A0A6J4RIY5"/>
<evidence type="ECO:0000256" key="1">
    <source>
        <dbReference type="ARBA" id="ARBA00004752"/>
    </source>
</evidence>
<sequence>MSRTTRSLDGPSGCGRGVATLALALVAVGAVCVGAPERAAAVPASQRLVSLLQDHVARTRPDVRARQIESVSARRPLTNVPTVLPVLGTATGSDGRSWTHVRLPGRPNGHHGWIPTDRTRSSSTEWHIALKLSTRRVTVYRDGRTERRFRAVIGKSSTPTPRGRFFIEEAVALSPSDGGAPFALATSARSQVLQEFAGGPGQIALHGTRNISGALGTAVSHGCIRLSPAAITWMARRIGGGIPLTITQ</sequence>
<keyword evidence="2" id="KW-0808">Transferase</keyword>
<dbReference type="Pfam" id="PF03734">
    <property type="entry name" value="YkuD"/>
    <property type="match status" value="1"/>
</dbReference>
<dbReference type="Gene3D" id="2.40.440.10">
    <property type="entry name" value="L,D-transpeptidase catalytic domain-like"/>
    <property type="match status" value="1"/>
</dbReference>
<keyword evidence="4 6" id="KW-0573">Peptidoglycan synthesis</keyword>
<keyword evidence="3 6" id="KW-0133">Cell shape</keyword>
<protein>
    <recommendedName>
        <fullName evidence="7">L,D-TPase catalytic domain-containing protein</fullName>
    </recommendedName>
</protein>
<dbReference type="InterPro" id="IPR050979">
    <property type="entry name" value="LD-transpeptidase"/>
</dbReference>
<dbReference type="GO" id="GO:0071972">
    <property type="term" value="F:peptidoglycan L,D-transpeptidase activity"/>
    <property type="evidence" value="ECO:0007669"/>
    <property type="project" value="TreeGrafter"/>
</dbReference>
<dbReference type="GO" id="GO:0071555">
    <property type="term" value="P:cell wall organization"/>
    <property type="evidence" value="ECO:0007669"/>
    <property type="project" value="UniProtKB-UniRule"/>
</dbReference>
<dbReference type="InterPro" id="IPR005490">
    <property type="entry name" value="LD_TPept_cat_dom"/>
</dbReference>
<dbReference type="EMBL" id="CADCVR010000008">
    <property type="protein sequence ID" value="CAA9474842.1"/>
    <property type="molecule type" value="Genomic_DNA"/>
</dbReference>
<evidence type="ECO:0000256" key="6">
    <source>
        <dbReference type="PROSITE-ProRule" id="PRU01373"/>
    </source>
</evidence>
<comment type="pathway">
    <text evidence="1 6">Cell wall biogenesis; peptidoglycan biosynthesis.</text>
</comment>
<evidence type="ECO:0000256" key="3">
    <source>
        <dbReference type="ARBA" id="ARBA00022960"/>
    </source>
</evidence>
<dbReference type="PANTHER" id="PTHR30582:SF2">
    <property type="entry name" value="L,D-TRANSPEPTIDASE YCIB-RELATED"/>
    <property type="match status" value="1"/>
</dbReference>
<dbReference type="PANTHER" id="PTHR30582">
    <property type="entry name" value="L,D-TRANSPEPTIDASE"/>
    <property type="match status" value="1"/>
</dbReference>
<evidence type="ECO:0000256" key="2">
    <source>
        <dbReference type="ARBA" id="ARBA00022679"/>
    </source>
</evidence>
<evidence type="ECO:0000313" key="8">
    <source>
        <dbReference type="EMBL" id="CAA9474842.1"/>
    </source>
</evidence>
<dbReference type="InterPro" id="IPR038063">
    <property type="entry name" value="Transpep_catalytic_dom"/>
</dbReference>
<dbReference type="GO" id="GO:0008360">
    <property type="term" value="P:regulation of cell shape"/>
    <property type="evidence" value="ECO:0007669"/>
    <property type="project" value="UniProtKB-UniRule"/>
</dbReference>
<dbReference type="PROSITE" id="PS52029">
    <property type="entry name" value="LD_TPASE"/>
    <property type="match status" value="1"/>
</dbReference>
<evidence type="ECO:0000256" key="4">
    <source>
        <dbReference type="ARBA" id="ARBA00022984"/>
    </source>
</evidence>
<dbReference type="CDD" id="cd16913">
    <property type="entry name" value="YkuD_like"/>
    <property type="match status" value="1"/>
</dbReference>
<feature type="domain" description="L,D-TPase catalytic" evidence="7">
    <location>
        <begin position="126"/>
        <end position="247"/>
    </location>
</feature>
<reference evidence="8" key="1">
    <citation type="submission" date="2020-02" db="EMBL/GenBank/DDBJ databases">
        <authorList>
            <person name="Meier V. D."/>
        </authorList>
    </citation>
    <scope>NUCLEOTIDE SEQUENCE</scope>
    <source>
        <strain evidence="8">AVDCRST_MAG53</strain>
    </source>
</reference>
<keyword evidence="5 6" id="KW-0961">Cell wall biogenesis/degradation</keyword>
<dbReference type="GO" id="GO:0018104">
    <property type="term" value="P:peptidoglycan-protein cross-linking"/>
    <property type="evidence" value="ECO:0007669"/>
    <property type="project" value="TreeGrafter"/>
</dbReference>
<organism evidence="8">
    <name type="scientific">uncultured Solirubrobacteraceae bacterium</name>
    <dbReference type="NCBI Taxonomy" id="1162706"/>
    <lineage>
        <taxon>Bacteria</taxon>
        <taxon>Bacillati</taxon>
        <taxon>Actinomycetota</taxon>
        <taxon>Thermoleophilia</taxon>
        <taxon>Solirubrobacterales</taxon>
        <taxon>Solirubrobacteraceae</taxon>
        <taxon>environmental samples</taxon>
    </lineage>
</organism>
<accession>A0A6J4RIY5</accession>
<evidence type="ECO:0000259" key="7">
    <source>
        <dbReference type="PROSITE" id="PS52029"/>
    </source>
</evidence>
<name>A0A6J4RIY5_9ACTN</name>
<evidence type="ECO:0000256" key="5">
    <source>
        <dbReference type="ARBA" id="ARBA00023316"/>
    </source>
</evidence>
<proteinExistence type="predicted"/>
<feature type="active site" description="Proton donor/acceptor" evidence="6">
    <location>
        <position position="206"/>
    </location>
</feature>